<dbReference type="Gene3D" id="1.10.4030.10">
    <property type="entry name" value="Porin chaperone SurA, peptide-binding domain"/>
    <property type="match status" value="1"/>
</dbReference>
<keyword evidence="5 7" id="KW-0143">Chaperone</keyword>
<dbReference type="InterPro" id="IPR023058">
    <property type="entry name" value="PPIase_PpiC_CS"/>
</dbReference>
<keyword evidence="4 7" id="KW-0697">Rotamase</keyword>
<evidence type="ECO:0000256" key="4">
    <source>
        <dbReference type="ARBA" id="ARBA00023110"/>
    </source>
</evidence>
<comment type="subcellular location">
    <subcellularLocation>
        <location evidence="7">Periplasm</location>
    </subcellularLocation>
    <text evidence="7">Is capable of associating with the outer membrane.</text>
</comment>
<dbReference type="InterPro" id="IPR046357">
    <property type="entry name" value="PPIase_dom_sf"/>
</dbReference>
<dbReference type="PROSITE" id="PS01096">
    <property type="entry name" value="PPIC_PPIASE_1"/>
    <property type="match status" value="1"/>
</dbReference>
<evidence type="ECO:0000256" key="2">
    <source>
        <dbReference type="ARBA" id="ARBA00022737"/>
    </source>
</evidence>
<evidence type="ECO:0000313" key="10">
    <source>
        <dbReference type="Proteomes" id="UP000321248"/>
    </source>
</evidence>
<dbReference type="EMBL" id="VRTS01000009">
    <property type="protein sequence ID" value="TXK60557.1"/>
    <property type="molecule type" value="Genomic_DNA"/>
</dbReference>
<name>A0A5C8KN18_9GAMM</name>
<dbReference type="HAMAP" id="MF_01183">
    <property type="entry name" value="Chaperone_SurA"/>
    <property type="match status" value="1"/>
</dbReference>
<evidence type="ECO:0000256" key="7">
    <source>
        <dbReference type="HAMAP-Rule" id="MF_01183"/>
    </source>
</evidence>
<dbReference type="Proteomes" id="UP000321248">
    <property type="component" value="Unassembled WGS sequence"/>
</dbReference>
<dbReference type="Pfam" id="PF09312">
    <property type="entry name" value="SurA_N"/>
    <property type="match status" value="1"/>
</dbReference>
<comment type="catalytic activity">
    <reaction evidence="7">
        <text>[protein]-peptidylproline (omega=180) = [protein]-peptidylproline (omega=0)</text>
        <dbReference type="Rhea" id="RHEA:16237"/>
        <dbReference type="Rhea" id="RHEA-COMP:10747"/>
        <dbReference type="Rhea" id="RHEA-COMP:10748"/>
        <dbReference type="ChEBI" id="CHEBI:83833"/>
        <dbReference type="ChEBI" id="CHEBI:83834"/>
        <dbReference type="EC" id="5.2.1.8"/>
    </reaction>
</comment>
<dbReference type="GO" id="GO:0043165">
    <property type="term" value="P:Gram-negative-bacterium-type cell outer membrane assembly"/>
    <property type="evidence" value="ECO:0007669"/>
    <property type="project" value="InterPro"/>
</dbReference>
<keyword evidence="10" id="KW-1185">Reference proteome</keyword>
<dbReference type="Gene3D" id="3.10.50.40">
    <property type="match status" value="2"/>
</dbReference>
<evidence type="ECO:0000256" key="6">
    <source>
        <dbReference type="ARBA" id="ARBA00023235"/>
    </source>
</evidence>
<proteinExistence type="inferred from homology"/>
<dbReference type="GO" id="GO:0003755">
    <property type="term" value="F:peptidyl-prolyl cis-trans isomerase activity"/>
    <property type="evidence" value="ECO:0007669"/>
    <property type="project" value="UniProtKB-UniRule"/>
</dbReference>
<dbReference type="SUPFAM" id="SSF109998">
    <property type="entry name" value="Triger factor/SurA peptide-binding domain-like"/>
    <property type="match status" value="1"/>
</dbReference>
<dbReference type="InterPro" id="IPR000297">
    <property type="entry name" value="PPIase_PpiC"/>
</dbReference>
<dbReference type="GO" id="GO:0051082">
    <property type="term" value="F:unfolded protein binding"/>
    <property type="evidence" value="ECO:0007669"/>
    <property type="project" value="UniProtKB-UniRule"/>
</dbReference>
<keyword evidence="2 7" id="KW-0677">Repeat</keyword>
<dbReference type="GO" id="GO:0030288">
    <property type="term" value="C:outer membrane-bounded periplasmic space"/>
    <property type="evidence" value="ECO:0007669"/>
    <property type="project" value="InterPro"/>
</dbReference>
<evidence type="ECO:0000256" key="1">
    <source>
        <dbReference type="ARBA" id="ARBA00022729"/>
    </source>
</evidence>
<dbReference type="AlphaFoldDB" id="A0A5C8KN18"/>
<dbReference type="InterPro" id="IPR027304">
    <property type="entry name" value="Trigger_fact/SurA_dom_sf"/>
</dbReference>
<feature type="domain" description="PpiC" evidence="8">
    <location>
        <begin position="332"/>
        <end position="431"/>
    </location>
</feature>
<dbReference type="InterPro" id="IPR015391">
    <property type="entry name" value="SurA_N"/>
</dbReference>
<evidence type="ECO:0000313" key="9">
    <source>
        <dbReference type="EMBL" id="TXK60557.1"/>
    </source>
</evidence>
<evidence type="ECO:0000256" key="3">
    <source>
        <dbReference type="ARBA" id="ARBA00022764"/>
    </source>
</evidence>
<dbReference type="InterPro" id="IPR050280">
    <property type="entry name" value="OMP_Chaperone_SurA"/>
</dbReference>
<dbReference type="PROSITE" id="PS50198">
    <property type="entry name" value="PPIC_PPIASE_2"/>
    <property type="match status" value="2"/>
</dbReference>
<protein>
    <recommendedName>
        <fullName evidence="7">Chaperone SurA</fullName>
    </recommendedName>
    <alternativeName>
        <fullName evidence="7">Peptidyl-prolyl cis-trans isomerase SurA</fullName>
        <shortName evidence="7">PPIase SurA</shortName>
        <ecNumber evidence="7">5.2.1.8</ecNumber>
    </alternativeName>
    <alternativeName>
        <fullName evidence="7">Rotamase SurA</fullName>
    </alternativeName>
</protein>
<dbReference type="SUPFAM" id="SSF54534">
    <property type="entry name" value="FKBP-like"/>
    <property type="match status" value="2"/>
</dbReference>
<dbReference type="GO" id="GO:0006457">
    <property type="term" value="P:protein folding"/>
    <property type="evidence" value="ECO:0007669"/>
    <property type="project" value="UniProtKB-UniRule"/>
</dbReference>
<keyword evidence="1 7" id="KW-0732">Signal</keyword>
<dbReference type="Pfam" id="PF00639">
    <property type="entry name" value="Rotamase"/>
    <property type="match status" value="2"/>
</dbReference>
<evidence type="ECO:0000256" key="5">
    <source>
        <dbReference type="ARBA" id="ARBA00023186"/>
    </source>
</evidence>
<organism evidence="9 10">
    <name type="scientific">Alkalisalibacterium limincola</name>
    <dbReference type="NCBI Taxonomy" id="2699169"/>
    <lineage>
        <taxon>Bacteria</taxon>
        <taxon>Pseudomonadati</taxon>
        <taxon>Pseudomonadota</taxon>
        <taxon>Gammaproteobacteria</taxon>
        <taxon>Lysobacterales</taxon>
        <taxon>Lysobacteraceae</taxon>
        <taxon>Alkalisalibacterium</taxon>
    </lineage>
</organism>
<keyword evidence="3 7" id="KW-0574">Periplasm</keyword>
<comment type="caution">
    <text evidence="9">The sequence shown here is derived from an EMBL/GenBank/DDBJ whole genome shotgun (WGS) entry which is preliminary data.</text>
</comment>
<dbReference type="PANTHER" id="PTHR47637">
    <property type="entry name" value="CHAPERONE SURA"/>
    <property type="match status" value="1"/>
</dbReference>
<comment type="function">
    <text evidence="7">Chaperone involved in the correct folding and assembly of outer membrane proteins. Recognizes specific patterns of aromatic residues and the orientation of their side chains, which are found more frequently in integral outer membrane proteins. May act in both early periplasmic and late outer membrane-associated steps of protein maturation.</text>
</comment>
<reference evidence="9 10" key="1">
    <citation type="submission" date="2019-08" db="EMBL/GenBank/DDBJ databases">
        <authorList>
            <person name="Karlyshev A.V."/>
        </authorList>
    </citation>
    <scope>NUCLEOTIDE SEQUENCE [LARGE SCALE GENOMIC DNA]</scope>
    <source>
        <strain evidence="9 10">Alg18-2.2</strain>
    </source>
</reference>
<sequence length="478" mass="52997">MPCTWRSSSRGWAASAAGPANCSSVLSSITIADPPCPAPNAARRSYNPMKSIAFPLFLAAALLLVPELKAQSMTQPIDGIVAVVDESVILRSELDTAVGNVMAQNAARADQLPPRSVLERQVLEQMIVMRVQVDRATEMGIRINDAQLEQAIASVAQGNSMNPAQLRQRVEADGLSWEEFRSSMREELLVQQLHQRMMRSRVAVSESEVDMALSTLGDEPSVLYRLANILVALPEGATPEQIELAQTKVNGVKALLDRGELDFASAAIRYSDAGNALQGGDLEWRSLDEIPTVFASMVREMAPGDISEPVRGPSGFQLIQLTDRRSQDGQMVTEYRARGIVVRKSELVTSAQAQRRVEELRSRIEAGEDFATLAREHSDDTTNRAQGGDMGWFQLNDWGSGVAAQIQQLSDGQLSQPFETEFGWHLIKREDSRQTDVSDANRRNQMREMIGRRKSEEELERFVRQLRSEAYVDIRLES</sequence>
<dbReference type="GO" id="GO:0050821">
    <property type="term" value="P:protein stabilization"/>
    <property type="evidence" value="ECO:0007669"/>
    <property type="project" value="InterPro"/>
</dbReference>
<comment type="domain">
    <text evidence="7">The PPIase activity resides only in the second parvulin domain. The N-terminal region and the C-terminal tail are necessary and sufficient for the chaperone activity of SurA. The PPIase activity is dispensable for SurA to function as a chaperone. The N-terminal region and the C-terminal tail are also required for porin recognition.</text>
</comment>
<dbReference type="OrthoDB" id="14196at2"/>
<dbReference type="PANTHER" id="PTHR47637:SF1">
    <property type="entry name" value="CHAPERONE SURA"/>
    <property type="match status" value="1"/>
</dbReference>
<dbReference type="GO" id="GO:0042277">
    <property type="term" value="F:peptide binding"/>
    <property type="evidence" value="ECO:0007669"/>
    <property type="project" value="InterPro"/>
</dbReference>
<gene>
    <name evidence="7" type="primary">surA</name>
    <name evidence="9" type="ORF">FU658_12340</name>
</gene>
<feature type="domain" description="PpiC" evidence="8">
    <location>
        <begin position="221"/>
        <end position="323"/>
    </location>
</feature>
<keyword evidence="6 7" id="KW-0413">Isomerase</keyword>
<evidence type="ECO:0000259" key="8">
    <source>
        <dbReference type="PROSITE" id="PS50198"/>
    </source>
</evidence>
<dbReference type="EC" id="5.2.1.8" evidence="7"/>
<dbReference type="InterPro" id="IPR023034">
    <property type="entry name" value="PPIase_SurA"/>
</dbReference>
<accession>A0A5C8KN18</accession>